<dbReference type="InterPro" id="IPR044926">
    <property type="entry name" value="RGS_subdomain_2"/>
</dbReference>
<feature type="transmembrane region" description="Helical" evidence="2">
    <location>
        <begin position="146"/>
        <end position="166"/>
    </location>
</feature>
<comment type="caution">
    <text evidence="3">The sequence shown here is derived from an EMBL/GenBank/DDBJ whole genome shotgun (WGS) entry which is preliminary data.</text>
</comment>
<gene>
    <name evidence="3" type="ORF">RFI_02823</name>
</gene>
<feature type="transmembrane region" description="Helical" evidence="2">
    <location>
        <begin position="50"/>
        <end position="72"/>
    </location>
</feature>
<organism evidence="3 4">
    <name type="scientific">Reticulomyxa filosa</name>
    <dbReference type="NCBI Taxonomy" id="46433"/>
    <lineage>
        <taxon>Eukaryota</taxon>
        <taxon>Sar</taxon>
        <taxon>Rhizaria</taxon>
        <taxon>Retaria</taxon>
        <taxon>Foraminifera</taxon>
        <taxon>Monothalamids</taxon>
        <taxon>Reticulomyxidae</taxon>
        <taxon>Reticulomyxa</taxon>
    </lineage>
</organism>
<evidence type="ECO:0000256" key="1">
    <source>
        <dbReference type="SAM" id="MobiDB-lite"/>
    </source>
</evidence>
<accession>X6P9F7</accession>
<dbReference type="SUPFAM" id="SSF48097">
    <property type="entry name" value="Regulator of G-protein signaling, RGS"/>
    <property type="match status" value="1"/>
</dbReference>
<protein>
    <recommendedName>
        <fullName evidence="5">RGS domain-containing protein</fullName>
    </recommendedName>
</protein>
<feature type="transmembrane region" description="Helical" evidence="2">
    <location>
        <begin position="21"/>
        <end position="38"/>
    </location>
</feature>
<reference evidence="3 4" key="1">
    <citation type="journal article" date="2013" name="Curr. Biol.">
        <title>The Genome of the Foraminiferan Reticulomyxa filosa.</title>
        <authorList>
            <person name="Glockner G."/>
            <person name="Hulsmann N."/>
            <person name="Schleicher M."/>
            <person name="Noegel A.A."/>
            <person name="Eichinger L."/>
            <person name="Gallinger C."/>
            <person name="Pawlowski J."/>
            <person name="Sierra R."/>
            <person name="Euteneuer U."/>
            <person name="Pillet L."/>
            <person name="Moustafa A."/>
            <person name="Platzer M."/>
            <person name="Groth M."/>
            <person name="Szafranski K."/>
            <person name="Schliwa M."/>
        </authorList>
    </citation>
    <scope>NUCLEOTIDE SEQUENCE [LARGE SCALE GENOMIC DNA]</scope>
</reference>
<feature type="region of interest" description="Disordered" evidence="1">
    <location>
        <begin position="491"/>
        <end position="548"/>
    </location>
</feature>
<feature type="transmembrane region" description="Helical" evidence="2">
    <location>
        <begin position="178"/>
        <end position="202"/>
    </location>
</feature>
<keyword evidence="2" id="KW-1133">Transmembrane helix</keyword>
<name>X6P9F7_RETFI</name>
<evidence type="ECO:0008006" key="5">
    <source>
        <dbReference type="Google" id="ProtNLM"/>
    </source>
</evidence>
<evidence type="ECO:0000313" key="4">
    <source>
        <dbReference type="Proteomes" id="UP000023152"/>
    </source>
</evidence>
<dbReference type="Gene3D" id="1.10.167.10">
    <property type="entry name" value="Regulator of G-protein Signalling 4, domain 2"/>
    <property type="match status" value="1"/>
</dbReference>
<evidence type="ECO:0000313" key="3">
    <source>
        <dbReference type="EMBL" id="ETO34267.1"/>
    </source>
</evidence>
<sequence length="653" mass="76266">MREVRENQYSLVLNKRRTYPWVYFSLLFGSSWIIIYLIPVTMKFLQLESAAAQTTFLILETVIEFGWIYSLLLRVVKLTKKKGGGMPRGSLKTLIHQSKKKKHIAFWDVKITQAREQCKWYELIDDKVPPSFFMKYESTYGNVDYVGLRVLVIITISSLLSLPALLLPASAPAAVKGLFVLFYVVLHVVPWSAVFLMALCLPRSEDPYFLREELQRIFVCVVSEVSTILIIIAVVGFNRTGLGSNNRVGAYATYALTCHCLALCLFLNMYFMSSWVIRTLRQRKLLQFRVSSAPPLNDLHKWHTEEVLKAQGNAEFTLEQVVSQPYGFDLLMRQMTDQWCHGVCAFYDIECFQWMIIQDLRQEEYVNIKGCCLLGFNKNLPKSWIIRRPIWIDIFYKDGRKQYNVLELTEEEYAERVQEEQRKSSAADDAAIEQYITYIRTEYKTKTQISIYQTIQRGLRKASKSTPLEIVKQFRKFSDMPVIKDILKDDQKGKKRVEDASDAKSENEENERDVSNGEDDERRNDNEKEIHHEDAESDTKQPTSHEKQIEYEKKVIEYKIRAFYIFEKYIHPSSRHEINICGPSRDDYCSLFASREIWMNNTKYHTKHKLLHIFDKVKLEIGKLVSFGFQQFRLSSRYATFVSKVHEAEDGGV</sequence>
<dbReference type="AlphaFoldDB" id="X6P9F7"/>
<dbReference type="Proteomes" id="UP000023152">
    <property type="component" value="Unassembled WGS sequence"/>
</dbReference>
<proteinExistence type="predicted"/>
<keyword evidence="2" id="KW-0472">Membrane</keyword>
<feature type="transmembrane region" description="Helical" evidence="2">
    <location>
        <begin position="249"/>
        <end position="271"/>
    </location>
</feature>
<feature type="transmembrane region" description="Helical" evidence="2">
    <location>
        <begin position="214"/>
        <end position="237"/>
    </location>
</feature>
<evidence type="ECO:0000256" key="2">
    <source>
        <dbReference type="SAM" id="Phobius"/>
    </source>
</evidence>
<dbReference type="InterPro" id="IPR036305">
    <property type="entry name" value="RGS_sf"/>
</dbReference>
<dbReference type="EMBL" id="ASPP01002724">
    <property type="protein sequence ID" value="ETO34267.1"/>
    <property type="molecule type" value="Genomic_DNA"/>
</dbReference>
<keyword evidence="4" id="KW-1185">Reference proteome</keyword>
<keyword evidence="2" id="KW-0812">Transmembrane</keyword>